<evidence type="ECO:0000313" key="4">
    <source>
        <dbReference type="Proteomes" id="UP000185696"/>
    </source>
</evidence>
<keyword evidence="2" id="KW-0812">Transmembrane</keyword>
<feature type="compositionally biased region" description="Polar residues" evidence="1">
    <location>
        <begin position="67"/>
        <end position="87"/>
    </location>
</feature>
<reference evidence="3 4" key="1">
    <citation type="submission" date="2016-12" db="EMBL/GenBank/DDBJ databases">
        <title>The draft genome sequence of Actinophytocola xinjiangensis.</title>
        <authorList>
            <person name="Wang W."/>
            <person name="Yuan L."/>
        </authorList>
    </citation>
    <scope>NUCLEOTIDE SEQUENCE [LARGE SCALE GENOMIC DNA]</scope>
    <source>
        <strain evidence="3 4">CGMCC 4.4663</strain>
    </source>
</reference>
<dbReference type="EMBL" id="MSIF01000009">
    <property type="protein sequence ID" value="OLF09476.1"/>
    <property type="molecule type" value="Genomic_DNA"/>
</dbReference>
<protein>
    <submittedName>
        <fullName evidence="3">Uncharacterized protein</fullName>
    </submittedName>
</protein>
<organism evidence="3 4">
    <name type="scientific">Actinophytocola xinjiangensis</name>
    <dbReference type="NCBI Taxonomy" id="485602"/>
    <lineage>
        <taxon>Bacteria</taxon>
        <taxon>Bacillati</taxon>
        <taxon>Actinomycetota</taxon>
        <taxon>Actinomycetes</taxon>
        <taxon>Pseudonocardiales</taxon>
        <taxon>Pseudonocardiaceae</taxon>
    </lineage>
</organism>
<feature type="region of interest" description="Disordered" evidence="1">
    <location>
        <begin position="67"/>
        <end position="138"/>
    </location>
</feature>
<keyword evidence="2" id="KW-0472">Membrane</keyword>
<dbReference type="OrthoDB" id="3698019at2"/>
<proteinExistence type="predicted"/>
<name>A0A7Z0WKH9_9PSEU</name>
<keyword evidence="4" id="KW-1185">Reference proteome</keyword>
<comment type="caution">
    <text evidence="3">The sequence shown here is derived from an EMBL/GenBank/DDBJ whole genome shotgun (WGS) entry which is preliminary data.</text>
</comment>
<dbReference type="AlphaFoldDB" id="A0A7Z0WKH9"/>
<dbReference type="RefSeq" id="WP_075134468.1">
    <property type="nucleotide sequence ID" value="NZ_MSIF01000009.1"/>
</dbReference>
<evidence type="ECO:0000313" key="3">
    <source>
        <dbReference type="EMBL" id="OLF09476.1"/>
    </source>
</evidence>
<dbReference type="Proteomes" id="UP000185696">
    <property type="component" value="Unassembled WGS sequence"/>
</dbReference>
<keyword evidence="2" id="KW-1133">Transmembrane helix</keyword>
<feature type="compositionally biased region" description="Low complexity" evidence="1">
    <location>
        <begin position="122"/>
        <end position="135"/>
    </location>
</feature>
<feature type="transmembrane region" description="Helical" evidence="2">
    <location>
        <begin position="42"/>
        <end position="64"/>
    </location>
</feature>
<accession>A0A7Z0WKH9</accession>
<evidence type="ECO:0000256" key="1">
    <source>
        <dbReference type="SAM" id="MobiDB-lite"/>
    </source>
</evidence>
<evidence type="ECO:0000256" key="2">
    <source>
        <dbReference type="SAM" id="Phobius"/>
    </source>
</evidence>
<sequence>MDEHKLSELLRDAVADVPPPTFDQGDVVRESARQRVRRRNGLLTGSALGVALLAGATALSVALWTGTDSSGQPNAASGDSAPGNGTTAPYELEEEKAADAPSAGGDTNSSPESRKQGRTSGEEAGPAGPGSTPSGCEQADRELAAALAGELPAAALPAYYTCPSDVTNITYDLYGGRLTVMLLDAGSLMASDDEPGWTMRQAVAETADGRHVMIFSAARDPGTPPFADELEDLAERVAGHY</sequence>
<gene>
    <name evidence="3" type="ORF">BLA60_20180</name>
</gene>